<dbReference type="PANTHER" id="PTHR33418:SF1">
    <property type="entry name" value="HELICASE-ASSOCIATED DOMAIN-CONTAINING PROTEIN"/>
    <property type="match status" value="1"/>
</dbReference>
<feature type="region of interest" description="Disordered" evidence="1">
    <location>
        <begin position="77"/>
        <end position="100"/>
    </location>
</feature>
<protein>
    <recommendedName>
        <fullName evidence="2">Helicase-associated domain-containing protein</fullName>
    </recommendedName>
</protein>
<reference evidence="3" key="1">
    <citation type="submission" date="2021-01" db="EMBL/GenBank/DDBJ databases">
        <authorList>
            <person name="Corre E."/>
            <person name="Pelletier E."/>
            <person name="Niang G."/>
            <person name="Scheremetjew M."/>
            <person name="Finn R."/>
            <person name="Kale V."/>
            <person name="Holt S."/>
            <person name="Cochrane G."/>
            <person name="Meng A."/>
            <person name="Brown T."/>
            <person name="Cohen L."/>
        </authorList>
    </citation>
    <scope>NUCLEOTIDE SEQUENCE</scope>
    <source>
        <strain evidence="3">B650</strain>
    </source>
</reference>
<evidence type="ECO:0000259" key="2">
    <source>
        <dbReference type="Pfam" id="PF03457"/>
    </source>
</evidence>
<dbReference type="PANTHER" id="PTHR33418">
    <property type="entry name" value="HELICASE-ASSOCIATED"/>
    <property type="match status" value="1"/>
</dbReference>
<feature type="domain" description="Helicase-associated" evidence="2">
    <location>
        <begin position="313"/>
        <end position="377"/>
    </location>
</feature>
<dbReference type="Gene3D" id="6.10.140.530">
    <property type="match status" value="2"/>
</dbReference>
<dbReference type="AlphaFoldDB" id="A0A7S2KR61"/>
<accession>A0A7S2KR61</accession>
<dbReference type="InterPro" id="IPR005114">
    <property type="entry name" value="Helicase_assoc"/>
</dbReference>
<evidence type="ECO:0000256" key="1">
    <source>
        <dbReference type="SAM" id="MobiDB-lite"/>
    </source>
</evidence>
<dbReference type="Pfam" id="PF03457">
    <property type="entry name" value="HA"/>
    <property type="match status" value="2"/>
</dbReference>
<feature type="domain" description="Helicase-associated" evidence="2">
    <location>
        <begin position="382"/>
        <end position="449"/>
    </location>
</feature>
<gene>
    <name evidence="3" type="ORF">LDAN0321_LOCUS11287</name>
</gene>
<evidence type="ECO:0000313" key="3">
    <source>
        <dbReference type="EMBL" id="CAD9584400.1"/>
    </source>
</evidence>
<sequence>MRDWGLLLLLPASSIIITQLCDCIQTIHLIPTFGYFYTLLVMLTRRRRLFDGKHTFDIDDLEKSWRAEMKVEQSLSIHDLSQNNDKRPSPSILLDEDDDETKENFSRRSKRLRVKMRESISDTLESDVDALVALMTGRRLPKAKEEKFCSPCSTDESGGNSQDNHDVSKTPFMFWMERTAAKVISKKHIARIRRDAARVRAKRISKWFRRRIKREVAKIKAKQILKAQLAEKCKNSPCSVEVSYFKSAGGVCECENEVKRSKRQDNLNPSIMITNLSNNKLIKENSYRSVQRLNRGVSSKPESKRYTAASIKSWNEKLMELRAFKAKYGHCLVPRSKMYQSLGKWVQNQRFNYKLYKEGKKSFISAERITLLKAEGFSWHARDSWAIRFKELIEYNKRWGDTNIPKNYKQNPRLSSWVDVQRVTYRRRLSGLPNSMTDEQFQALRDIGFDGRS</sequence>
<dbReference type="EMBL" id="HBGY01017413">
    <property type="protein sequence ID" value="CAD9584400.1"/>
    <property type="molecule type" value="Transcribed_RNA"/>
</dbReference>
<organism evidence="3">
    <name type="scientific">Leptocylindrus danicus</name>
    <dbReference type="NCBI Taxonomy" id="163516"/>
    <lineage>
        <taxon>Eukaryota</taxon>
        <taxon>Sar</taxon>
        <taxon>Stramenopiles</taxon>
        <taxon>Ochrophyta</taxon>
        <taxon>Bacillariophyta</taxon>
        <taxon>Coscinodiscophyceae</taxon>
        <taxon>Chaetocerotophycidae</taxon>
        <taxon>Leptocylindrales</taxon>
        <taxon>Leptocylindraceae</taxon>
        <taxon>Leptocylindrus</taxon>
    </lineage>
</organism>
<name>A0A7S2KR61_9STRA</name>
<proteinExistence type="predicted"/>